<comment type="function">
    <text evidence="9 10">This protein specifically catalyzes the removal of signal peptides from prolipoproteins.</text>
</comment>
<proteinExistence type="inferred from homology"/>
<evidence type="ECO:0000256" key="7">
    <source>
        <dbReference type="ARBA" id="ARBA00022989"/>
    </source>
</evidence>
<evidence type="ECO:0000256" key="1">
    <source>
        <dbReference type="ARBA" id="ARBA00006139"/>
    </source>
</evidence>
<keyword evidence="7 9" id="KW-1133">Transmembrane helix</keyword>
<feature type="active site" evidence="9">
    <location>
        <position position="151"/>
    </location>
</feature>
<dbReference type="Pfam" id="PF01252">
    <property type="entry name" value="Peptidase_A8"/>
    <property type="match status" value="1"/>
</dbReference>
<dbReference type="InterPro" id="IPR001872">
    <property type="entry name" value="Peptidase_A8"/>
</dbReference>
<evidence type="ECO:0000256" key="6">
    <source>
        <dbReference type="ARBA" id="ARBA00022801"/>
    </source>
</evidence>
<dbReference type="GO" id="GO:0004190">
    <property type="term" value="F:aspartic-type endopeptidase activity"/>
    <property type="evidence" value="ECO:0007669"/>
    <property type="project" value="UniProtKB-UniRule"/>
</dbReference>
<dbReference type="GO" id="GO:0006508">
    <property type="term" value="P:proteolysis"/>
    <property type="evidence" value="ECO:0007669"/>
    <property type="project" value="UniProtKB-KW"/>
</dbReference>
<comment type="caution">
    <text evidence="12">The sequence shown here is derived from an EMBL/GenBank/DDBJ whole genome shotgun (WGS) entry which is preliminary data.</text>
</comment>
<dbReference type="EMBL" id="QFQP01000027">
    <property type="protein sequence ID" value="PZR08097.1"/>
    <property type="molecule type" value="Genomic_DNA"/>
</dbReference>
<gene>
    <name evidence="9 12" type="primary">lspA</name>
    <name evidence="12" type="ORF">DI536_25535</name>
</gene>
<dbReference type="PROSITE" id="PS00855">
    <property type="entry name" value="SPASE_II"/>
    <property type="match status" value="1"/>
</dbReference>
<sequence>MAQKYGWLLIAAAIVVTADQLSKFMVLSRLTTAFDGDASALGTFYGRPPEPSYDGLRFRPKDRVVFAGGFLTFTYAENDGAAFGLFRNVPRAYRAPLFYAVTLGALLLVFYYWRQLRGGRDERFARVGLPLLLGGALGNAIDRLTRGFVIDFLDVHRGDLHWPAFNVADVTLVVGVMFLLVDSFVRREPKK</sequence>
<keyword evidence="5 9" id="KW-0064">Aspartyl protease</keyword>
<reference evidence="12 13" key="1">
    <citation type="submission" date="2017-08" db="EMBL/GenBank/DDBJ databases">
        <title>Infants hospitalized years apart are colonized by the same room-sourced microbial strains.</title>
        <authorList>
            <person name="Brooks B."/>
            <person name="Olm M.R."/>
            <person name="Firek B.A."/>
            <person name="Baker R."/>
            <person name="Thomas B.C."/>
            <person name="Morowitz M.J."/>
            <person name="Banfield J.F."/>
        </authorList>
    </citation>
    <scope>NUCLEOTIDE SEQUENCE [LARGE SCALE GENOMIC DNA]</scope>
    <source>
        <strain evidence="12">S2_003_000_R2_14</strain>
    </source>
</reference>
<evidence type="ECO:0000256" key="2">
    <source>
        <dbReference type="ARBA" id="ARBA00022475"/>
    </source>
</evidence>
<dbReference type="PANTHER" id="PTHR33695">
    <property type="entry name" value="LIPOPROTEIN SIGNAL PEPTIDASE"/>
    <property type="match status" value="1"/>
</dbReference>
<comment type="similarity">
    <text evidence="1 9 11">Belongs to the peptidase A8 family.</text>
</comment>
<dbReference type="PANTHER" id="PTHR33695:SF1">
    <property type="entry name" value="LIPOPROTEIN SIGNAL PEPTIDASE"/>
    <property type="match status" value="1"/>
</dbReference>
<accession>A0A2W5T226</accession>
<keyword evidence="4 9" id="KW-0812">Transmembrane</keyword>
<dbReference type="EC" id="3.4.23.36" evidence="9"/>
<comment type="caution">
    <text evidence="9">Lacks conserved residue(s) required for the propagation of feature annotation.</text>
</comment>
<feature type="transmembrane region" description="Helical" evidence="9">
    <location>
        <begin position="161"/>
        <end position="181"/>
    </location>
</feature>
<evidence type="ECO:0000313" key="13">
    <source>
        <dbReference type="Proteomes" id="UP000249061"/>
    </source>
</evidence>
<evidence type="ECO:0000256" key="10">
    <source>
        <dbReference type="RuleBase" id="RU000594"/>
    </source>
</evidence>
<protein>
    <recommendedName>
        <fullName evidence="9">Lipoprotein signal peptidase</fullName>
        <ecNumber evidence="9">3.4.23.36</ecNumber>
    </recommendedName>
    <alternativeName>
        <fullName evidence="9">Prolipoprotein signal peptidase</fullName>
    </alternativeName>
    <alternativeName>
        <fullName evidence="9">Signal peptidase II</fullName>
        <shortName evidence="9">SPase II</shortName>
    </alternativeName>
</protein>
<feature type="active site" evidence="9">
    <location>
        <position position="169"/>
    </location>
</feature>
<comment type="catalytic activity">
    <reaction evidence="9 10">
        <text>Release of signal peptides from bacterial membrane prolipoproteins. Hydrolyzes -Xaa-Yaa-Zaa-|-(S,diacylglyceryl)Cys-, in which Xaa is hydrophobic (preferably Leu), and Yaa (Ala or Ser) and Zaa (Gly or Ala) have small, neutral side chains.</text>
        <dbReference type="EC" id="3.4.23.36"/>
    </reaction>
</comment>
<feature type="transmembrane region" description="Helical" evidence="9">
    <location>
        <begin position="93"/>
        <end position="112"/>
    </location>
</feature>
<evidence type="ECO:0000256" key="3">
    <source>
        <dbReference type="ARBA" id="ARBA00022670"/>
    </source>
</evidence>
<dbReference type="Proteomes" id="UP000249061">
    <property type="component" value="Unassembled WGS sequence"/>
</dbReference>
<evidence type="ECO:0000256" key="5">
    <source>
        <dbReference type="ARBA" id="ARBA00022750"/>
    </source>
</evidence>
<evidence type="ECO:0000256" key="9">
    <source>
        <dbReference type="HAMAP-Rule" id="MF_00161"/>
    </source>
</evidence>
<keyword evidence="6 9" id="KW-0378">Hydrolase</keyword>
<keyword evidence="2 9" id="KW-1003">Cell membrane</keyword>
<evidence type="ECO:0000313" key="12">
    <source>
        <dbReference type="EMBL" id="PZR08097.1"/>
    </source>
</evidence>
<dbReference type="UniPathway" id="UPA00665"/>
<keyword evidence="8 9" id="KW-0472">Membrane</keyword>
<dbReference type="NCBIfam" id="TIGR00077">
    <property type="entry name" value="lspA"/>
    <property type="match status" value="1"/>
</dbReference>
<comment type="pathway">
    <text evidence="9">Protein modification; lipoprotein biosynthesis (signal peptide cleavage).</text>
</comment>
<evidence type="ECO:0000256" key="4">
    <source>
        <dbReference type="ARBA" id="ARBA00022692"/>
    </source>
</evidence>
<dbReference type="AlphaFoldDB" id="A0A2W5T226"/>
<feature type="transmembrane region" description="Helical" evidence="9">
    <location>
        <begin position="124"/>
        <end position="141"/>
    </location>
</feature>
<evidence type="ECO:0000256" key="11">
    <source>
        <dbReference type="RuleBase" id="RU004181"/>
    </source>
</evidence>
<dbReference type="HAMAP" id="MF_00161">
    <property type="entry name" value="LspA"/>
    <property type="match status" value="1"/>
</dbReference>
<name>A0A2W5T226_9BACT</name>
<dbReference type="PRINTS" id="PR00781">
    <property type="entry name" value="LIPOSIGPTASE"/>
</dbReference>
<dbReference type="GO" id="GO:0005886">
    <property type="term" value="C:plasma membrane"/>
    <property type="evidence" value="ECO:0007669"/>
    <property type="project" value="UniProtKB-SubCell"/>
</dbReference>
<organism evidence="12 13">
    <name type="scientific">Archangium gephyra</name>
    <dbReference type="NCBI Taxonomy" id="48"/>
    <lineage>
        <taxon>Bacteria</taxon>
        <taxon>Pseudomonadati</taxon>
        <taxon>Myxococcota</taxon>
        <taxon>Myxococcia</taxon>
        <taxon>Myxococcales</taxon>
        <taxon>Cystobacterineae</taxon>
        <taxon>Archangiaceae</taxon>
        <taxon>Archangium</taxon>
    </lineage>
</organism>
<comment type="subcellular location">
    <subcellularLocation>
        <location evidence="9">Cell membrane</location>
        <topology evidence="9">Multi-pass membrane protein</topology>
    </subcellularLocation>
</comment>
<evidence type="ECO:0000256" key="8">
    <source>
        <dbReference type="ARBA" id="ARBA00023136"/>
    </source>
</evidence>
<keyword evidence="3 9" id="KW-0645">Protease</keyword>